<protein>
    <submittedName>
        <fullName evidence="1">Uncharacterized protein</fullName>
    </submittedName>
</protein>
<dbReference type="RefSeq" id="WP_089827150.1">
    <property type="nucleotide sequence ID" value="NZ_FODV01000016.1"/>
</dbReference>
<dbReference type="EMBL" id="FODV01000016">
    <property type="protein sequence ID" value="SEP14564.1"/>
    <property type="molecule type" value="Genomic_DNA"/>
</dbReference>
<evidence type="ECO:0000313" key="1">
    <source>
        <dbReference type="EMBL" id="SEP14564.1"/>
    </source>
</evidence>
<dbReference type="Proteomes" id="UP000199126">
    <property type="component" value="Unassembled WGS sequence"/>
</dbReference>
<accession>A0A1H8VGZ5</accession>
<gene>
    <name evidence="1" type="ORF">SAMN04487948_11685</name>
</gene>
<keyword evidence="2" id="KW-1185">Reference proteome</keyword>
<reference evidence="2" key="1">
    <citation type="submission" date="2016-10" db="EMBL/GenBank/DDBJ databases">
        <authorList>
            <person name="Varghese N."/>
            <person name="Submissions S."/>
        </authorList>
    </citation>
    <scope>NUCLEOTIDE SEQUENCE [LARGE SCALE GENOMIC DNA]</scope>
    <source>
        <strain evidence="2">CGMCC 1.10121</strain>
    </source>
</reference>
<evidence type="ECO:0000313" key="2">
    <source>
        <dbReference type="Proteomes" id="UP000199126"/>
    </source>
</evidence>
<organism evidence="1 2">
    <name type="scientific">Halogranum amylolyticum</name>
    <dbReference type="NCBI Taxonomy" id="660520"/>
    <lineage>
        <taxon>Archaea</taxon>
        <taxon>Methanobacteriati</taxon>
        <taxon>Methanobacteriota</taxon>
        <taxon>Stenosarchaea group</taxon>
        <taxon>Halobacteria</taxon>
        <taxon>Halobacteriales</taxon>
        <taxon>Haloferacaceae</taxon>
    </lineage>
</organism>
<proteinExistence type="predicted"/>
<sequence length="64" mass="6974">MSIDPIEDQQSAAVEQLERFGLSAYAARTFVELISTLTSGGRYVTGPSPRHRLLALANRTDTPP</sequence>
<dbReference type="AlphaFoldDB" id="A0A1H8VGZ5"/>
<name>A0A1H8VGZ5_9EURY</name>